<gene>
    <name evidence="2" type="ORF">GCM10009799_36320</name>
</gene>
<name>A0ABP5ER92_9ACTN</name>
<proteinExistence type="predicted"/>
<evidence type="ECO:0000256" key="1">
    <source>
        <dbReference type="SAM" id="MobiDB-lite"/>
    </source>
</evidence>
<dbReference type="Proteomes" id="UP001501585">
    <property type="component" value="Unassembled WGS sequence"/>
</dbReference>
<dbReference type="EMBL" id="BAAAPC010000016">
    <property type="protein sequence ID" value="GAA2005583.1"/>
    <property type="molecule type" value="Genomic_DNA"/>
</dbReference>
<organism evidence="2 3">
    <name type="scientific">Nocardiopsis rhodophaea</name>
    <dbReference type="NCBI Taxonomy" id="280238"/>
    <lineage>
        <taxon>Bacteria</taxon>
        <taxon>Bacillati</taxon>
        <taxon>Actinomycetota</taxon>
        <taxon>Actinomycetes</taxon>
        <taxon>Streptosporangiales</taxon>
        <taxon>Nocardiopsidaceae</taxon>
        <taxon>Nocardiopsis</taxon>
    </lineage>
</organism>
<feature type="region of interest" description="Disordered" evidence="1">
    <location>
        <begin position="439"/>
        <end position="485"/>
    </location>
</feature>
<keyword evidence="3" id="KW-1185">Reference proteome</keyword>
<reference evidence="3" key="1">
    <citation type="journal article" date="2019" name="Int. J. Syst. Evol. Microbiol.">
        <title>The Global Catalogue of Microorganisms (GCM) 10K type strain sequencing project: providing services to taxonomists for standard genome sequencing and annotation.</title>
        <authorList>
            <consortium name="The Broad Institute Genomics Platform"/>
            <consortium name="The Broad Institute Genome Sequencing Center for Infectious Disease"/>
            <person name="Wu L."/>
            <person name="Ma J."/>
        </authorList>
    </citation>
    <scope>NUCLEOTIDE SEQUENCE [LARGE SCALE GENOMIC DNA]</scope>
    <source>
        <strain evidence="3">JCM 15313</strain>
    </source>
</reference>
<protein>
    <submittedName>
        <fullName evidence="2">Uncharacterized protein</fullName>
    </submittedName>
</protein>
<feature type="compositionally biased region" description="Acidic residues" evidence="1">
    <location>
        <begin position="444"/>
        <end position="456"/>
    </location>
</feature>
<evidence type="ECO:0000313" key="3">
    <source>
        <dbReference type="Proteomes" id="UP001501585"/>
    </source>
</evidence>
<dbReference type="RefSeq" id="WP_344164015.1">
    <property type="nucleotide sequence ID" value="NZ_BAAAPC010000016.1"/>
</dbReference>
<evidence type="ECO:0000313" key="2">
    <source>
        <dbReference type="EMBL" id="GAA2005583.1"/>
    </source>
</evidence>
<sequence>MDATTHNGPLRGVDDIDWRALAPTRGEEIPALLRDIAAGDGTTTGPGESLSTLYDIVRFPGPGYPAAPAVAGFLIDIACAPSTPSPVRWRPLSLLLELLVPAAPALVPHRIDVAQWSDEVAWAAATDLDKVREQYAAWLREAPDEQQYRRMRHRFDAISRDNGPALLQAELAVHDTVRERVEDLLGLLDGESNRRGLEAPAEWASYVLAFVPEAAEGVRTRLEKALSPLTAPSAPALPGSSPSGPGVISAELFALGMLAPADDPSVTVTLTHAMGSGHLYNAFAAAVAMATVHGEKTPGEALERIAEGGRTRMGYHGLFGDSWPHCGRIEPEVLGFLALGRGGTTTTATRLELLPDVLAHSEGDSRAVVVGAALEMAFGPRAQHAGDGEESRDESADLSEEQLRVLWAIAEIPAAAWEDSELVDTLEAWDLPSGRADFLAFAGVEDDTEEPTEGEAEEPRPSPSGPAAPSGGGLLRRLFGGDSAR</sequence>
<comment type="caution">
    <text evidence="2">The sequence shown here is derived from an EMBL/GenBank/DDBJ whole genome shotgun (WGS) entry which is preliminary data.</text>
</comment>
<accession>A0ABP5ER92</accession>
<feature type="compositionally biased region" description="Low complexity" evidence="1">
    <location>
        <begin position="467"/>
        <end position="485"/>
    </location>
</feature>